<dbReference type="AlphaFoldDB" id="A0A084W831"/>
<organism evidence="1">
    <name type="scientific">Anopheles sinensis</name>
    <name type="common">Mosquito</name>
    <dbReference type="NCBI Taxonomy" id="74873"/>
    <lineage>
        <taxon>Eukaryota</taxon>
        <taxon>Metazoa</taxon>
        <taxon>Ecdysozoa</taxon>
        <taxon>Arthropoda</taxon>
        <taxon>Hexapoda</taxon>
        <taxon>Insecta</taxon>
        <taxon>Pterygota</taxon>
        <taxon>Neoptera</taxon>
        <taxon>Endopterygota</taxon>
        <taxon>Diptera</taxon>
        <taxon>Nematocera</taxon>
        <taxon>Culicoidea</taxon>
        <taxon>Culicidae</taxon>
        <taxon>Anophelinae</taxon>
        <taxon>Anopheles</taxon>
    </lineage>
</organism>
<reference evidence="1 3" key="1">
    <citation type="journal article" date="2014" name="BMC Genomics">
        <title>Genome sequence of Anopheles sinensis provides insight into genetics basis of mosquito competence for malaria parasites.</title>
        <authorList>
            <person name="Zhou D."/>
            <person name="Zhang D."/>
            <person name="Ding G."/>
            <person name="Shi L."/>
            <person name="Hou Q."/>
            <person name="Ye Y."/>
            <person name="Xu Y."/>
            <person name="Zhou H."/>
            <person name="Xiong C."/>
            <person name="Li S."/>
            <person name="Yu J."/>
            <person name="Hong S."/>
            <person name="Yu X."/>
            <person name="Zou P."/>
            <person name="Chen C."/>
            <person name="Chang X."/>
            <person name="Wang W."/>
            <person name="Lv Y."/>
            <person name="Sun Y."/>
            <person name="Ma L."/>
            <person name="Shen B."/>
            <person name="Zhu C."/>
        </authorList>
    </citation>
    <scope>NUCLEOTIDE SEQUENCE [LARGE SCALE GENOMIC DNA]</scope>
</reference>
<dbReference type="EnsemblMetazoa" id="ASIC014367-RA">
    <property type="protein sequence ID" value="ASIC014367-PA"/>
    <property type="gene ID" value="ASIC014367"/>
</dbReference>
<name>A0A084W831_ANOSI</name>
<proteinExistence type="predicted"/>
<evidence type="ECO:0000313" key="2">
    <source>
        <dbReference type="EnsemblMetazoa" id="ASIC014367-PA"/>
    </source>
</evidence>
<evidence type="ECO:0000313" key="3">
    <source>
        <dbReference type="Proteomes" id="UP000030765"/>
    </source>
</evidence>
<dbReference type="EMBL" id="KE525317">
    <property type="protein sequence ID" value="KFB46375.1"/>
    <property type="molecule type" value="Genomic_DNA"/>
</dbReference>
<sequence>MDGMYACGSITASIRGARAHISSAQPQVQPSRQVFLLGHHVPTSNSSAERPKGTTRLYNIRCSRLPLDLTNRGRRQFFDNRLDNHRHIDVAKNERDQNGLYINRCKPQNNFTEQLSAVVVYL</sequence>
<reference evidence="2" key="2">
    <citation type="submission" date="2020-05" db="UniProtKB">
        <authorList>
            <consortium name="EnsemblMetazoa"/>
        </authorList>
    </citation>
    <scope>IDENTIFICATION</scope>
</reference>
<accession>A0A084W831</accession>
<gene>
    <name evidence="1" type="ORF">ZHAS_00014367</name>
</gene>
<keyword evidence="3" id="KW-1185">Reference proteome</keyword>
<protein>
    <submittedName>
        <fullName evidence="1 2">Transcription-repair coupling factor</fullName>
    </submittedName>
</protein>
<evidence type="ECO:0000313" key="1">
    <source>
        <dbReference type="EMBL" id="KFB46375.1"/>
    </source>
</evidence>
<dbReference type="EMBL" id="ATLV01021354">
    <property type="status" value="NOT_ANNOTATED_CDS"/>
    <property type="molecule type" value="Genomic_DNA"/>
</dbReference>
<dbReference type="Proteomes" id="UP000030765">
    <property type="component" value="Unassembled WGS sequence"/>
</dbReference>
<dbReference type="VEuPathDB" id="VectorBase:ASIC014367"/>